<protein>
    <submittedName>
        <fullName evidence="1">Uncharacterized protein</fullName>
    </submittedName>
</protein>
<accession>A0A165G498</accession>
<keyword evidence="2" id="KW-1185">Reference proteome</keyword>
<gene>
    <name evidence="1" type="ORF">LAESUDRAFT_521232</name>
</gene>
<dbReference type="AlphaFoldDB" id="A0A165G498"/>
<sequence length="156" mass="17084">MSPSCVQSQHALQIWSKCPVSETPTSVFLSTDEQTVTVAHDSVLHSISAVKTNTCAFKTLATRVYHNLYELIKTKHRLSTECNHIFRTRRLLSPRSAPTTGTTAQPVSPRSYSLLVAEAGDAITNIGTSGAQKHSTGLRFCRAGCVCTSMRWILFA</sequence>
<dbReference type="EMBL" id="KV427611">
    <property type="protein sequence ID" value="KZT09809.1"/>
    <property type="molecule type" value="Genomic_DNA"/>
</dbReference>
<dbReference type="RefSeq" id="XP_040767549.1">
    <property type="nucleotide sequence ID" value="XM_040902791.1"/>
</dbReference>
<reference evidence="1 2" key="1">
    <citation type="journal article" date="2016" name="Mol. Biol. Evol.">
        <title>Comparative Genomics of Early-Diverging Mushroom-Forming Fungi Provides Insights into the Origins of Lignocellulose Decay Capabilities.</title>
        <authorList>
            <person name="Nagy L.G."/>
            <person name="Riley R."/>
            <person name="Tritt A."/>
            <person name="Adam C."/>
            <person name="Daum C."/>
            <person name="Floudas D."/>
            <person name="Sun H."/>
            <person name="Yadav J.S."/>
            <person name="Pangilinan J."/>
            <person name="Larsson K.H."/>
            <person name="Matsuura K."/>
            <person name="Barry K."/>
            <person name="Labutti K."/>
            <person name="Kuo R."/>
            <person name="Ohm R.A."/>
            <person name="Bhattacharya S.S."/>
            <person name="Shirouzu T."/>
            <person name="Yoshinaga Y."/>
            <person name="Martin F.M."/>
            <person name="Grigoriev I.V."/>
            <person name="Hibbett D.S."/>
        </authorList>
    </citation>
    <scope>NUCLEOTIDE SEQUENCE [LARGE SCALE GENOMIC DNA]</scope>
    <source>
        <strain evidence="1 2">93-53</strain>
    </source>
</reference>
<dbReference type="InParanoid" id="A0A165G498"/>
<proteinExistence type="predicted"/>
<dbReference type="GeneID" id="63819822"/>
<evidence type="ECO:0000313" key="1">
    <source>
        <dbReference type="EMBL" id="KZT09809.1"/>
    </source>
</evidence>
<organism evidence="1 2">
    <name type="scientific">Laetiporus sulphureus 93-53</name>
    <dbReference type="NCBI Taxonomy" id="1314785"/>
    <lineage>
        <taxon>Eukaryota</taxon>
        <taxon>Fungi</taxon>
        <taxon>Dikarya</taxon>
        <taxon>Basidiomycota</taxon>
        <taxon>Agaricomycotina</taxon>
        <taxon>Agaricomycetes</taxon>
        <taxon>Polyporales</taxon>
        <taxon>Laetiporus</taxon>
    </lineage>
</organism>
<evidence type="ECO:0000313" key="2">
    <source>
        <dbReference type="Proteomes" id="UP000076871"/>
    </source>
</evidence>
<name>A0A165G498_9APHY</name>
<dbReference type="Proteomes" id="UP000076871">
    <property type="component" value="Unassembled WGS sequence"/>
</dbReference>